<evidence type="ECO:0000259" key="4">
    <source>
        <dbReference type="SMART" id="SM00563"/>
    </source>
</evidence>
<dbReference type="InterPro" id="IPR002123">
    <property type="entry name" value="Plipid/glycerol_acylTrfase"/>
</dbReference>
<dbReference type="GO" id="GO:0003841">
    <property type="term" value="F:1-acylglycerol-3-phosphate O-acyltransferase activity"/>
    <property type="evidence" value="ECO:0007669"/>
    <property type="project" value="TreeGrafter"/>
</dbReference>
<comment type="caution">
    <text evidence="5">The sequence shown here is derived from an EMBL/GenBank/DDBJ whole genome shotgun (WGS) entry which is preliminary data.</text>
</comment>
<reference evidence="5 6" key="1">
    <citation type="submission" date="2018-01" db="EMBL/GenBank/DDBJ databases">
        <title>Genomic Sequence of Chromobacterium MWU13-2610 from wild cranberry bogs within the Cape Cod National Seashore.</title>
        <authorList>
            <person name="O'Hara-Hanley K."/>
            <person name="Soby S."/>
            <person name="Harrison A."/>
        </authorList>
    </citation>
    <scope>NUCLEOTIDE SEQUENCE [LARGE SCALE GENOMIC DNA]</scope>
    <source>
        <strain evidence="5 6">MWU13-2610</strain>
    </source>
</reference>
<dbReference type="Pfam" id="PF01553">
    <property type="entry name" value="Acyltransferase"/>
    <property type="match status" value="1"/>
</dbReference>
<keyword evidence="2 5" id="KW-0808">Transferase</keyword>
<evidence type="ECO:0000256" key="2">
    <source>
        <dbReference type="ARBA" id="ARBA00022679"/>
    </source>
</evidence>
<evidence type="ECO:0000313" key="5">
    <source>
        <dbReference type="EMBL" id="POA96764.1"/>
    </source>
</evidence>
<evidence type="ECO:0000313" key="6">
    <source>
        <dbReference type="Proteomes" id="UP000236416"/>
    </source>
</evidence>
<proteinExistence type="predicted"/>
<keyword evidence="3 5" id="KW-0012">Acyltransferase</keyword>
<dbReference type="SUPFAM" id="SSF69593">
    <property type="entry name" value="Glycerol-3-phosphate (1)-acyltransferase"/>
    <property type="match status" value="1"/>
</dbReference>
<name>A0A2K4MI53_9NEIS</name>
<organism evidence="5 6">
    <name type="scientific">Chromobacterium sinusclupearum</name>
    <dbReference type="NCBI Taxonomy" id="2077146"/>
    <lineage>
        <taxon>Bacteria</taxon>
        <taxon>Pseudomonadati</taxon>
        <taxon>Pseudomonadota</taxon>
        <taxon>Betaproteobacteria</taxon>
        <taxon>Neisseriales</taxon>
        <taxon>Chromobacteriaceae</taxon>
        <taxon>Chromobacterium</taxon>
    </lineage>
</organism>
<keyword evidence="6" id="KW-1185">Reference proteome</keyword>
<sequence>MCREWYCHRRKAISASPLACFTENVPSSTFSPFHVSGGCSHAGGGATRGLPARWAAPLLRVAMHFTIFDTPIIRDLFRCLSIALLKLSGWKLQGEFPRLDKYVMIGAPHTSNWDFPITLGLCFASRAKIYWMGKHTLFKGPMGPVMRWLGGVPVMRHQNNSLVQQMVEVFQRSEQLVLAIPPEGTRKSVKEWKTGFYHIAVGAGVPIALAYLDYGRKEGGFGPMFTPSGDIEADMPKIRAFYVDKQGRYPN</sequence>
<evidence type="ECO:0000256" key="3">
    <source>
        <dbReference type="ARBA" id="ARBA00023315"/>
    </source>
</evidence>
<dbReference type="Proteomes" id="UP000236416">
    <property type="component" value="Unassembled WGS sequence"/>
</dbReference>
<accession>A0A2K4MI53</accession>
<dbReference type="GO" id="GO:0006654">
    <property type="term" value="P:phosphatidic acid biosynthetic process"/>
    <property type="evidence" value="ECO:0007669"/>
    <property type="project" value="TreeGrafter"/>
</dbReference>
<dbReference type="AlphaFoldDB" id="A0A2K4MI53"/>
<dbReference type="SMART" id="SM00563">
    <property type="entry name" value="PlsC"/>
    <property type="match status" value="1"/>
</dbReference>
<dbReference type="PANTHER" id="PTHR10434">
    <property type="entry name" value="1-ACYL-SN-GLYCEROL-3-PHOSPHATE ACYLTRANSFERASE"/>
    <property type="match status" value="1"/>
</dbReference>
<protein>
    <submittedName>
        <fullName evidence="5">Glycerol acyltransferase</fullName>
    </submittedName>
</protein>
<feature type="domain" description="Phospholipid/glycerol acyltransferase" evidence="4">
    <location>
        <begin position="103"/>
        <end position="215"/>
    </location>
</feature>
<dbReference type="PANTHER" id="PTHR10434:SF9">
    <property type="entry name" value="PHOSPHOLIPID_GLYCEROL ACYLTRANSFERASE DOMAIN-CONTAINING PROTEIN"/>
    <property type="match status" value="1"/>
</dbReference>
<dbReference type="CDD" id="cd07988">
    <property type="entry name" value="LPLAT_ABO13168-like"/>
    <property type="match status" value="1"/>
</dbReference>
<comment type="pathway">
    <text evidence="1">Lipid metabolism.</text>
</comment>
<evidence type="ECO:0000256" key="1">
    <source>
        <dbReference type="ARBA" id="ARBA00005189"/>
    </source>
</evidence>
<gene>
    <name evidence="5" type="ORF">C2134_20550</name>
</gene>
<dbReference type="EMBL" id="PPTF01000106">
    <property type="protein sequence ID" value="POA96764.1"/>
    <property type="molecule type" value="Genomic_DNA"/>
</dbReference>